<dbReference type="InterPro" id="IPR036028">
    <property type="entry name" value="SH3-like_dom_sf"/>
</dbReference>
<dbReference type="InterPro" id="IPR001478">
    <property type="entry name" value="PDZ"/>
</dbReference>
<feature type="compositionally biased region" description="Polar residues" evidence="7">
    <location>
        <begin position="389"/>
        <end position="406"/>
    </location>
</feature>
<dbReference type="GO" id="GO:0016197">
    <property type="term" value="P:endosomal transport"/>
    <property type="evidence" value="ECO:0007669"/>
    <property type="project" value="TreeGrafter"/>
</dbReference>
<dbReference type="SUPFAM" id="SSF50729">
    <property type="entry name" value="PH domain-like"/>
    <property type="match status" value="1"/>
</dbReference>
<dbReference type="GO" id="GO:0005506">
    <property type="term" value="F:iron ion binding"/>
    <property type="evidence" value="ECO:0007669"/>
    <property type="project" value="InterPro"/>
</dbReference>
<evidence type="ECO:0000256" key="5">
    <source>
        <dbReference type="PROSITE-ProRule" id="PRU00192"/>
    </source>
</evidence>
<dbReference type="InterPro" id="IPR027417">
    <property type="entry name" value="P-loop_NTPase"/>
</dbReference>
<name>A0A8J7TBJ4_ATRSP</name>
<dbReference type="SMART" id="SM00569">
    <property type="entry name" value="L27"/>
    <property type="match status" value="1"/>
</dbReference>
<dbReference type="PROSITE" id="PS50106">
    <property type="entry name" value="PDZ"/>
    <property type="match status" value="1"/>
</dbReference>
<dbReference type="SMART" id="SM00326">
    <property type="entry name" value="SH3"/>
    <property type="match status" value="1"/>
</dbReference>
<organism evidence="13 14">
    <name type="scientific">Atractosteus spatula</name>
    <name type="common">Alligator gar</name>
    <name type="synonym">Lepisosteus spatula</name>
    <dbReference type="NCBI Taxonomy" id="7917"/>
    <lineage>
        <taxon>Eukaryota</taxon>
        <taxon>Metazoa</taxon>
        <taxon>Chordata</taxon>
        <taxon>Craniata</taxon>
        <taxon>Vertebrata</taxon>
        <taxon>Euteleostomi</taxon>
        <taxon>Actinopterygii</taxon>
        <taxon>Neopterygii</taxon>
        <taxon>Holostei</taxon>
        <taxon>Semionotiformes</taxon>
        <taxon>Lepisosteidae</taxon>
        <taxon>Atractosteus</taxon>
    </lineage>
</organism>
<feature type="repeat" description="RCC1" evidence="6">
    <location>
        <begin position="551"/>
        <end position="602"/>
    </location>
</feature>
<evidence type="ECO:0000256" key="7">
    <source>
        <dbReference type="SAM" id="MobiDB-lite"/>
    </source>
</evidence>
<dbReference type="Gene3D" id="1.20.1050.80">
    <property type="entry name" value="VPS9 domain"/>
    <property type="match status" value="1"/>
</dbReference>
<dbReference type="GO" id="GO:0030425">
    <property type="term" value="C:dendrite"/>
    <property type="evidence" value="ECO:0007669"/>
    <property type="project" value="TreeGrafter"/>
</dbReference>
<dbReference type="Gene3D" id="2.130.10.30">
    <property type="entry name" value="Regulator of chromosome condensation 1/beta-lactamase-inhibitor protein II"/>
    <property type="match status" value="2"/>
</dbReference>
<dbReference type="Pfam" id="PF02493">
    <property type="entry name" value="MORN"/>
    <property type="match status" value="9"/>
</dbReference>
<reference evidence="13" key="1">
    <citation type="journal article" date="2021" name="Cell">
        <title>Tracing the genetic footprints of vertebrate landing in non-teleost ray-finned fishes.</title>
        <authorList>
            <person name="Bi X."/>
            <person name="Wang K."/>
            <person name="Yang L."/>
            <person name="Pan H."/>
            <person name="Jiang H."/>
            <person name="Wei Q."/>
            <person name="Fang M."/>
            <person name="Yu H."/>
            <person name="Zhu C."/>
            <person name="Cai Y."/>
            <person name="He Y."/>
            <person name="Gan X."/>
            <person name="Zeng H."/>
            <person name="Yu D."/>
            <person name="Zhu Y."/>
            <person name="Jiang H."/>
            <person name="Qiu Q."/>
            <person name="Yang H."/>
            <person name="Zhang Y.E."/>
            <person name="Wang W."/>
            <person name="Zhu M."/>
            <person name="He S."/>
            <person name="Zhang G."/>
        </authorList>
    </citation>
    <scope>NUCLEOTIDE SEQUENCE</scope>
    <source>
        <strain evidence="13">Allg_001</strain>
    </source>
</reference>
<dbReference type="Gene3D" id="3.40.50.300">
    <property type="entry name" value="P-loop containing nucleotide triphosphate hydrolases"/>
    <property type="match status" value="1"/>
</dbReference>
<dbReference type="InterPro" id="IPR004172">
    <property type="entry name" value="L27_dom"/>
</dbReference>
<dbReference type="PROSITE" id="PS00626">
    <property type="entry name" value="RCC1_2"/>
    <property type="match status" value="3"/>
</dbReference>
<feature type="region of interest" description="Disordered" evidence="7">
    <location>
        <begin position="2422"/>
        <end position="2529"/>
    </location>
</feature>
<dbReference type="PROSITE" id="PS51205">
    <property type="entry name" value="VPS9"/>
    <property type="match status" value="1"/>
</dbReference>
<feature type="domain" description="L27" evidence="11">
    <location>
        <begin position="1797"/>
        <end position="1854"/>
    </location>
</feature>
<dbReference type="PRINTS" id="PR00463">
    <property type="entry name" value="EP450I"/>
</dbReference>
<dbReference type="InterPro" id="IPR009091">
    <property type="entry name" value="RCC1/BLIP-II"/>
</dbReference>
<dbReference type="GO" id="GO:0005085">
    <property type="term" value="F:guanyl-nucleotide exchange factor activity"/>
    <property type="evidence" value="ECO:0007669"/>
    <property type="project" value="UniProtKB-KW"/>
</dbReference>
<dbReference type="InterPro" id="IPR011993">
    <property type="entry name" value="PH-like_dom_sf"/>
</dbReference>
<dbReference type="InterPro" id="IPR035899">
    <property type="entry name" value="DBL_dom_sf"/>
</dbReference>
<dbReference type="InterPro" id="IPR051984">
    <property type="entry name" value="Alsin"/>
</dbReference>
<dbReference type="Gene3D" id="1.10.630.10">
    <property type="entry name" value="Cytochrome P450"/>
    <property type="match status" value="1"/>
</dbReference>
<feature type="compositionally biased region" description="Basic and acidic residues" evidence="7">
    <location>
        <begin position="469"/>
        <end position="485"/>
    </location>
</feature>
<dbReference type="Pfam" id="PF26202">
    <property type="entry name" value="HA_Alsin"/>
    <property type="match status" value="1"/>
</dbReference>
<dbReference type="SUPFAM" id="SSF82185">
    <property type="entry name" value="Histone H3 K4-specific methyltransferase SET7/9 N-terminal domain"/>
    <property type="match status" value="3"/>
</dbReference>
<dbReference type="PROSITE" id="PS51022">
    <property type="entry name" value="L27"/>
    <property type="match status" value="1"/>
</dbReference>
<dbReference type="PANTHER" id="PTHR46089:SF3">
    <property type="entry name" value="ALSIN"/>
    <property type="match status" value="1"/>
</dbReference>
<dbReference type="SUPFAM" id="SSF52540">
    <property type="entry name" value="P-loop containing nucleoside triphosphate hydrolases"/>
    <property type="match status" value="1"/>
</dbReference>
<feature type="region of interest" description="Disordered" evidence="7">
    <location>
        <begin position="386"/>
        <end position="420"/>
    </location>
</feature>
<dbReference type="Proteomes" id="UP000736164">
    <property type="component" value="Unassembled WGS sequence"/>
</dbReference>
<dbReference type="GO" id="GO:0020037">
    <property type="term" value="F:heme binding"/>
    <property type="evidence" value="ECO:0007669"/>
    <property type="project" value="InterPro"/>
</dbReference>
<feature type="compositionally biased region" description="Polar residues" evidence="7">
    <location>
        <begin position="319"/>
        <end position="331"/>
    </location>
</feature>
<evidence type="ECO:0000259" key="11">
    <source>
        <dbReference type="PROSITE" id="PS51022"/>
    </source>
</evidence>
<feature type="repeat" description="RCC1" evidence="6">
    <location>
        <begin position="603"/>
        <end position="653"/>
    </location>
</feature>
<dbReference type="SMART" id="SM00233">
    <property type="entry name" value="PH"/>
    <property type="match status" value="1"/>
</dbReference>
<dbReference type="PROSITE" id="PS50052">
    <property type="entry name" value="GUANYLATE_KINASE_2"/>
    <property type="match status" value="1"/>
</dbReference>
<dbReference type="CDD" id="cd06799">
    <property type="entry name" value="PDZ_MPP3-MPP4-MPP7-like"/>
    <property type="match status" value="1"/>
</dbReference>
<evidence type="ECO:0000259" key="9">
    <source>
        <dbReference type="PROSITE" id="PS50052"/>
    </source>
</evidence>
<feature type="region of interest" description="Disordered" evidence="7">
    <location>
        <begin position="463"/>
        <end position="494"/>
    </location>
</feature>
<feature type="domain" description="PDZ" evidence="10">
    <location>
        <begin position="1871"/>
        <end position="1952"/>
    </location>
</feature>
<dbReference type="CDD" id="cd00071">
    <property type="entry name" value="GMPK"/>
    <property type="match status" value="1"/>
</dbReference>
<dbReference type="SUPFAM" id="SSF48264">
    <property type="entry name" value="Cytochrome P450"/>
    <property type="match status" value="1"/>
</dbReference>
<dbReference type="Pfam" id="PF02828">
    <property type="entry name" value="L27"/>
    <property type="match status" value="1"/>
</dbReference>
<feature type="compositionally biased region" description="Acidic residues" evidence="7">
    <location>
        <begin position="2503"/>
        <end position="2513"/>
    </location>
</feature>
<dbReference type="GO" id="GO:0005813">
    <property type="term" value="C:centrosome"/>
    <property type="evidence" value="ECO:0007669"/>
    <property type="project" value="TreeGrafter"/>
</dbReference>
<dbReference type="SUPFAM" id="SSF101288">
    <property type="entry name" value="L27 domain"/>
    <property type="match status" value="1"/>
</dbReference>
<dbReference type="SUPFAM" id="SSF50156">
    <property type="entry name" value="PDZ domain-like"/>
    <property type="match status" value="1"/>
</dbReference>
<dbReference type="SMART" id="SM00698">
    <property type="entry name" value="MORN"/>
    <property type="match status" value="9"/>
</dbReference>
<dbReference type="Pfam" id="PF15383">
    <property type="entry name" value="TMEM237"/>
    <property type="match status" value="1"/>
</dbReference>
<dbReference type="Pfam" id="PF00415">
    <property type="entry name" value="RCC1"/>
    <property type="match status" value="4"/>
</dbReference>
<feature type="compositionally biased region" description="Basic and acidic residues" evidence="7">
    <location>
        <begin position="2449"/>
        <end position="2460"/>
    </location>
</feature>
<dbReference type="InterPro" id="IPR008145">
    <property type="entry name" value="GK/Ca_channel_bsu"/>
</dbReference>
<dbReference type="InterPro" id="IPR057248">
    <property type="entry name" value="Alsin-like_PH"/>
</dbReference>
<dbReference type="Gene3D" id="2.30.29.30">
    <property type="entry name" value="Pleckstrin-homology domain (PH domain)/Phosphotyrosine-binding domain (PTB)"/>
    <property type="match status" value="1"/>
</dbReference>
<evidence type="ECO:0000256" key="6">
    <source>
        <dbReference type="PROSITE-ProRule" id="PRU00235"/>
    </source>
</evidence>
<dbReference type="PANTHER" id="PTHR46089">
    <property type="entry name" value="ALSIN HOMOLOG"/>
    <property type="match status" value="1"/>
</dbReference>
<comment type="similarity">
    <text evidence="1">Belongs to the MAGUK family.</text>
</comment>
<dbReference type="Gene3D" id="2.20.110.10">
    <property type="entry name" value="Histone H3 K4-specific methyltransferase SET7/9 N-terminal domain"/>
    <property type="match status" value="3"/>
</dbReference>
<keyword evidence="3" id="KW-0344">Guanine-nucleotide releasing factor</keyword>
<feature type="domain" description="SH3" evidence="8">
    <location>
        <begin position="1959"/>
        <end position="2029"/>
    </location>
</feature>
<dbReference type="InterPro" id="IPR003123">
    <property type="entry name" value="VPS9"/>
</dbReference>
<dbReference type="CDD" id="cd13269">
    <property type="entry name" value="PH_alsin"/>
    <property type="match status" value="1"/>
</dbReference>
<dbReference type="InterPro" id="IPR008144">
    <property type="entry name" value="Guanylate_kin-like_dom"/>
</dbReference>
<dbReference type="InterPro" id="IPR003409">
    <property type="entry name" value="MORN"/>
</dbReference>
<dbReference type="PROSITE" id="PS50012">
    <property type="entry name" value="RCC1_3"/>
    <property type="match status" value="5"/>
</dbReference>
<feature type="repeat" description="RCC1" evidence="6">
    <location>
        <begin position="193"/>
        <end position="243"/>
    </location>
</feature>
<dbReference type="Pfam" id="PF25582">
    <property type="entry name" value="DH_Alsin"/>
    <property type="match status" value="1"/>
</dbReference>
<evidence type="ECO:0000259" key="8">
    <source>
        <dbReference type="PROSITE" id="PS50002"/>
    </source>
</evidence>
<dbReference type="Pfam" id="PF00595">
    <property type="entry name" value="PDZ"/>
    <property type="match status" value="1"/>
</dbReference>
<dbReference type="InterPro" id="IPR000408">
    <property type="entry name" value="Reg_chr_condens"/>
</dbReference>
<dbReference type="PROSITE" id="PS50002">
    <property type="entry name" value="SH3"/>
    <property type="match status" value="1"/>
</dbReference>
<protein>
    <submittedName>
        <fullName evidence="13">ALS2 protein</fullName>
    </submittedName>
</protein>
<gene>
    <name evidence="13" type="primary">Als2</name>
    <name evidence="13" type="ORF">GTO95_0015522</name>
</gene>
<dbReference type="GO" id="GO:0031267">
    <property type="term" value="F:small GTPase binding"/>
    <property type="evidence" value="ECO:0007669"/>
    <property type="project" value="TreeGrafter"/>
</dbReference>
<evidence type="ECO:0000259" key="10">
    <source>
        <dbReference type="PROSITE" id="PS50106"/>
    </source>
</evidence>
<dbReference type="Gene3D" id="1.10.287.650">
    <property type="entry name" value="L27 domain"/>
    <property type="match status" value="1"/>
</dbReference>
<feature type="domain" description="Guanylate kinase-like" evidence="9">
    <location>
        <begin position="2206"/>
        <end position="2395"/>
    </location>
</feature>
<dbReference type="InterPro" id="IPR001849">
    <property type="entry name" value="PH_domain"/>
</dbReference>
<dbReference type="SUPFAM" id="SSF50985">
    <property type="entry name" value="RCC1/BLIP-II"/>
    <property type="match status" value="2"/>
</dbReference>
<dbReference type="Pfam" id="PF02204">
    <property type="entry name" value="VPS9"/>
    <property type="match status" value="1"/>
</dbReference>
<dbReference type="GO" id="GO:0005737">
    <property type="term" value="C:cytoplasm"/>
    <property type="evidence" value="ECO:0007669"/>
    <property type="project" value="TreeGrafter"/>
</dbReference>
<feature type="domain" description="VPS9" evidence="12">
    <location>
        <begin position="1652"/>
        <end position="1799"/>
    </location>
</feature>
<evidence type="ECO:0000313" key="13">
    <source>
        <dbReference type="EMBL" id="MBN3317812.1"/>
    </source>
</evidence>
<dbReference type="InterPro" id="IPR059093">
    <property type="entry name" value="HA_Alsin"/>
</dbReference>
<dbReference type="InterPro" id="IPR020590">
    <property type="entry name" value="Guanylate_kinase_CS"/>
</dbReference>
<dbReference type="EMBL" id="JAAWVO010036833">
    <property type="protein sequence ID" value="MBN3317812.1"/>
    <property type="molecule type" value="Genomic_DNA"/>
</dbReference>
<dbReference type="Pfam" id="PF25383">
    <property type="entry name" value="PH_alsin"/>
    <property type="match status" value="1"/>
</dbReference>
<evidence type="ECO:0000313" key="14">
    <source>
        <dbReference type="Proteomes" id="UP000736164"/>
    </source>
</evidence>
<evidence type="ECO:0000256" key="4">
    <source>
        <dbReference type="ARBA" id="ARBA00022737"/>
    </source>
</evidence>
<evidence type="ECO:0000256" key="1">
    <source>
        <dbReference type="ARBA" id="ARBA00007014"/>
    </source>
</evidence>
<feature type="non-terminal residue" evidence="13">
    <location>
        <position position="3083"/>
    </location>
</feature>
<dbReference type="SUPFAM" id="SSF50044">
    <property type="entry name" value="SH3-domain"/>
    <property type="match status" value="1"/>
</dbReference>
<dbReference type="PROSITE" id="PS00856">
    <property type="entry name" value="GUANYLATE_KINASE_1"/>
    <property type="match status" value="1"/>
</dbReference>
<dbReference type="InterPro" id="IPR029409">
    <property type="entry name" value="TMEM237"/>
</dbReference>
<evidence type="ECO:0000256" key="2">
    <source>
        <dbReference type="ARBA" id="ARBA00022443"/>
    </source>
</evidence>
<dbReference type="InterPro" id="IPR014775">
    <property type="entry name" value="L27_C"/>
</dbReference>
<evidence type="ECO:0000256" key="3">
    <source>
        <dbReference type="ARBA" id="ARBA00022658"/>
    </source>
</evidence>
<dbReference type="InterPro" id="IPR037191">
    <property type="entry name" value="VPS9_dom_sf"/>
</dbReference>
<dbReference type="Gene3D" id="2.30.30.40">
    <property type="entry name" value="SH3 Domains"/>
    <property type="match status" value="1"/>
</dbReference>
<keyword evidence="14" id="KW-1185">Reference proteome</keyword>
<sequence>MGQQMPFSNIPENCEVIVNYCMPSPHSAVEKVAPKREEEDPGERGLLHTWKGYSCGLTPHRILLSKLVLQAALGTRHGVLLAEGGEVYSFGELSWKPGSATDRAVPVLEQALSGQKIVFVAAGSFHSGAVSEQGAVYMWGENSSGQCGVASRSPVPEPTAVPIADPDTSPPQLIRIAELACGEQHTLALSAHREVWAWGSGCQLGLVTSVFPVCKPQKVEHLAGRHVLQVACGAFHSLALVRCPPPQEARPPPDKCKNCNQLLITMTDKEDHVIISDSHYCPLGVELAEGEGRQASPMQQLRKSPSEPALYGPLPPPLSQNSPEATPSQQDSEADEGLPAAETEPQTAPTKEEGSSEEANNKAGVWARNSPYPNDQAFEEYLKRLSDHSVAQQASQDPSVNSSQLSDGPADPEPVPPVTTVGSTLNSLVVSCASAVGERVASTYEALSLKKVMNYYYPSGGSLAAPLEGSKETREEQMRSEESMQGKKSSSLGDIREEEAEGLSRRLSLPGLLSQVSPRLLRKAGRSRVRMVALTPTSDTEADGYLPSLHTEVWSWGRGKEGQLGHGDILPRLQPLCIKSLNSKEIIRVAAGAHHSLALTAQSQLFSWGSNSSGQLGHMESPTTIPRLTKMSEGIRVWDVAAGQQHTLLLADGDCFQPILYYSGKQVREDDGSPQTDGGYTQQPVLLPFCMNMGYVSSVFAGGQSCLALADNNIMGFIASLHELASAERKFYCRLSSIKSHILRPLLGLENLCSALGPTSSLLLQTMASRFSRLCYLTGQHAASLSTFIRRSKEVKELVMLEHAGIFLDTYKEQVHHTGSASEALYCNSVGNFLVMGGFQALAKPSLDFFGKSPELLHRLSETNDESVPLCDLLQVLLYLPIRHLHEYGRVLLKLATCFEVTAPDYQSLQDGSSKYEALAIHLKRKRKDSEYTYHFWKTFPGKMTDSLRKPSRRLICESSNKALTLQNAGRFSVNWFILFNDALVHAQGFHPYKTFFSTHHVFPLSTLWVEPISEEQSGLSGLKITSPEEQFTLLASSPMEKGKWLRAINQAVERALTGAIDTPVPGSGSIQRPEPPISRTAKYTFYKDSRLKEATYEGRWLAGKPNGKGVLKWPDGRTYTGTFKNGLEDGYGEYIIPNKSLNKNDHYQGHWKEGKMHGYGIYRYATGEVYEGSFQDNMRHGHGMFRSGKLTSSSPSVFIGQWVQDKKTGYGVFDDIIRGEKYMGMWQDDQRQGNGVIVTQFGLYYEGAFNSNKMMVISFYMIMRVLLVLLLYVSTVSQGSSSSHSCKSLLNARFQGLSYILGGTETQWGEKYMGMWQDDQRQGNGVIVTQFGLYYEGAFNSNKMMGTGILLSEDDTTYEGEFLEDWTLNGKGTLTMPNGDYFEGTFSGEWGSGLKVAGTYFKPNMYDNDKEKEKTRILKLGSLAVPPEEKWKAVFEECWSQLGCDSPGQGENWRAWENIAVALTTSRRQHRDSPELISRSHNKTLESLEVIPQHIGPVTLEKYENIRRYLIKACDTPLHPLGRLLETLVAVYRMTYVGVGANRRLLQQAVNEIKSYLKRIFQLVRFLFPDLPEEGGVIPAPRTESQVLKMQNEKEHLDKSESPQPGRVVSSSGLLLPVLLPRLYPPLFTLYALENEREEDVYWECVLRLNKQPDIALLNFLGVQQKFWPVSISVLGEKKQILPSTKDACFASAVECLQQISTTFTPSDKLHVIQLTFEEITQEVLSLLKEDFLWSMDDLFPVFLYVVLRARIRNLGSEVHLIEDLMDPCVQHGEQGIMFTTLKVYECLQQYLQRNPSPFLSYASGLSQEVMSDLRMSASSPDARELLILLRNPHMQAVLSAHDTVAQKDFEPVLPPLPDNIPEEEEAMRIVCLVKNKQPLGATIKRNEITGEIVVARVIHGGLADRSGLLYAGDKLVEVNGHSVEGLEPEQIIQILAQSHGTIVFKLVPISERPVNSQTMMYMRAMTDYSPQQDPAIPCADAGMAFRKGDILEIVDQTDFLWWQARKLPNTSCCAGLIPSANLLKRKQREFWWSQPLQPHTCVKISHTAPKTVTCAAHAVARVLESPFSAPELTLKFKVHFIHFYILDLVHNDCILCFTEEDMMAIDEKCVETDEEAFESGRRPCYFARPKSLISRLWSEEDGFSALNQGLYLAGFRRSLRLCRRKSRSSHQQSCYARCPSSCYSALASPYEEVVRYQRHPEDRHRLIVLIGPSGVGVNELRRRLIEINPKIFQGAVPHTTRPPKSYEENGREYHFVTKELFENMIYSNRFLEYGEYKGHLYGTSIDSVKEVLENGKICIIDLEPQGIQGVRTHELKAYIIFIKPSSIIRMKQTRKSARIITDYYVNRPFKEEDFQEMEEMAKKVEAQYCQFFDHVIVNDSLQDSCVQLLTAVRRAQDEPQHSYTGANVFKRSLAIYKDELPLSRPKKKRSKAANGVENPDESTAQPESRRQSESREPLSPEPQDVPPTRKRKKKKVQTPDSETSFMQHGASDPSEQKDLADGEGAEQADGEEVARKPRKKTKKSRTADLQYTNELGVEEDDIITDVQHPIPQHSLFSAPLGNSQPVGKVFVERNRRFQAAERSELNKPAEQVDDYMEVKPLWTTKDVAMRVHRGFRVIGLFSHGFLAGYAVWNIIVVYVLAGNDLAALPNLLQQYKTLAYPSQSLLYLLLALSTVSAFDRDGNLPDIVSRGSLHEFLVSLHEKYGPAASFWFGRRLVVSLGSIDLLKQHINPNRTSDPFETMLKSLLGYQSGLSGDAAESLMRKKVYENGINKALEHNFALVLKLVDELVTKWVAFPESQHTPLCAHLLGLAMKSVTQIAMGDRFQEDHEVIRFRKNHDAVWSEIGKGYLDGSLDKSTTRKKHYEDALSDMETVLKTVARERKGKSFSHLAFIDTLLQGSFTEKQVVEDSMIFTLAGSVITANLCSWAVYFLSTSEEAQEKLFKELSKVLGEDPISLDKIDQLKYCRQVLNETIRVSKLTPIAARLQEVEGKVDQHVIPKETLVIYALGVVLQDNATWTLPYRFDPDRFNEEFAYTVAAVLLSTLVRKLKLHQVQSQVVEARYDLVSTPKDDSWITVSRRS</sequence>
<dbReference type="SMART" id="SM00228">
    <property type="entry name" value="PDZ"/>
    <property type="match status" value="1"/>
</dbReference>
<dbReference type="Gene3D" id="2.30.42.10">
    <property type="match status" value="1"/>
</dbReference>
<accession>A0A8J7TBJ4</accession>
<feature type="non-terminal residue" evidence="13">
    <location>
        <position position="1"/>
    </location>
</feature>
<dbReference type="GO" id="GO:0016705">
    <property type="term" value="F:oxidoreductase activity, acting on paired donors, with incorporation or reduction of molecular oxygen"/>
    <property type="evidence" value="ECO:0007669"/>
    <property type="project" value="InterPro"/>
</dbReference>
<dbReference type="InterPro" id="IPR036892">
    <property type="entry name" value="L27_dom_sf"/>
</dbReference>
<dbReference type="InterPro" id="IPR001452">
    <property type="entry name" value="SH3_domain"/>
</dbReference>
<feature type="region of interest" description="Disordered" evidence="7">
    <location>
        <begin position="293"/>
        <end position="371"/>
    </location>
</feature>
<dbReference type="GO" id="GO:0004497">
    <property type="term" value="F:monooxygenase activity"/>
    <property type="evidence" value="ECO:0007669"/>
    <property type="project" value="InterPro"/>
</dbReference>
<dbReference type="InterPro" id="IPR036396">
    <property type="entry name" value="Cyt_P450_sf"/>
</dbReference>
<dbReference type="InterPro" id="IPR036034">
    <property type="entry name" value="PDZ_sf"/>
</dbReference>
<dbReference type="Pfam" id="PF00625">
    <property type="entry name" value="Guanylate_kin"/>
    <property type="match status" value="1"/>
</dbReference>
<feature type="repeat" description="RCC1" evidence="6">
    <location>
        <begin position="85"/>
        <end position="133"/>
    </location>
</feature>
<keyword evidence="4" id="KW-0677">Repeat</keyword>
<dbReference type="Gene3D" id="1.20.900.10">
    <property type="entry name" value="Dbl homology (DH) domain"/>
    <property type="match status" value="1"/>
</dbReference>
<comment type="caution">
    <text evidence="13">The sequence shown here is derived from an EMBL/GenBank/DDBJ whole genome shotgun (WGS) entry which is preliminary data.</text>
</comment>
<evidence type="ECO:0000259" key="12">
    <source>
        <dbReference type="PROSITE" id="PS51205"/>
    </source>
</evidence>
<keyword evidence="2 5" id="KW-0728">SH3 domain</keyword>
<dbReference type="SMART" id="SM00072">
    <property type="entry name" value="GuKc"/>
    <property type="match status" value="1"/>
</dbReference>
<proteinExistence type="inferred from homology"/>
<dbReference type="SUPFAM" id="SSF109993">
    <property type="entry name" value="VPS9 domain"/>
    <property type="match status" value="1"/>
</dbReference>
<dbReference type="InterPro" id="IPR002401">
    <property type="entry name" value="Cyt_P450_E_grp-I"/>
</dbReference>
<feature type="repeat" description="RCC1" evidence="6">
    <location>
        <begin position="134"/>
        <end position="192"/>
    </location>
</feature>